<comment type="caution">
    <text evidence="1">The sequence shown here is derived from an EMBL/GenBank/DDBJ whole genome shotgun (WGS) entry which is preliminary data.</text>
</comment>
<reference evidence="1 2" key="1">
    <citation type="journal article" date="2016" name="Nat. Commun.">
        <title>Thousands of microbial genomes shed light on interconnected biogeochemical processes in an aquifer system.</title>
        <authorList>
            <person name="Anantharaman K."/>
            <person name="Brown C.T."/>
            <person name="Hug L.A."/>
            <person name="Sharon I."/>
            <person name="Castelle C.J."/>
            <person name="Probst A.J."/>
            <person name="Thomas B.C."/>
            <person name="Singh A."/>
            <person name="Wilkins M.J."/>
            <person name="Karaoz U."/>
            <person name="Brodie E.L."/>
            <person name="Williams K.H."/>
            <person name="Hubbard S.S."/>
            <person name="Banfield J.F."/>
        </authorList>
    </citation>
    <scope>NUCLEOTIDE SEQUENCE [LARGE SCALE GENOMIC DNA]</scope>
</reference>
<gene>
    <name evidence="1" type="ORF">A2936_04845</name>
</gene>
<protein>
    <submittedName>
        <fullName evidence="1">Uncharacterized protein</fullName>
    </submittedName>
</protein>
<dbReference type="AlphaFoldDB" id="A0A1F7UWF6"/>
<sequence length="59" mass="6873">MAIFATPSPKHERVPKIKRYCTNCKREQEVKLDDELCPICHEASLLPPPEKQRQDRKAV</sequence>
<organism evidence="1 2">
    <name type="scientific">Candidatus Uhrbacteria bacterium RIFCSPLOWO2_01_FULL_47_25</name>
    <dbReference type="NCBI Taxonomy" id="1802402"/>
    <lineage>
        <taxon>Bacteria</taxon>
        <taxon>Candidatus Uhriibacteriota</taxon>
    </lineage>
</organism>
<proteinExistence type="predicted"/>
<dbReference type="Proteomes" id="UP000176846">
    <property type="component" value="Unassembled WGS sequence"/>
</dbReference>
<evidence type="ECO:0000313" key="1">
    <source>
        <dbReference type="EMBL" id="OGL82632.1"/>
    </source>
</evidence>
<accession>A0A1F7UWF6</accession>
<evidence type="ECO:0000313" key="2">
    <source>
        <dbReference type="Proteomes" id="UP000176846"/>
    </source>
</evidence>
<name>A0A1F7UWF6_9BACT</name>
<dbReference type="EMBL" id="MGEK01000015">
    <property type="protein sequence ID" value="OGL82632.1"/>
    <property type="molecule type" value="Genomic_DNA"/>
</dbReference>